<dbReference type="RefSeq" id="WP_107570805.1">
    <property type="nucleotide sequence ID" value="NZ_PYYB01000003.1"/>
</dbReference>
<dbReference type="EMBL" id="PYYB01000003">
    <property type="protein sequence ID" value="PTL55762.1"/>
    <property type="molecule type" value="Genomic_DNA"/>
</dbReference>
<protein>
    <submittedName>
        <fullName evidence="1">Uncharacterized protein</fullName>
    </submittedName>
</protein>
<name>A0A2T4UEB7_9ACTN</name>
<comment type="caution">
    <text evidence="1">The sequence shown here is derived from an EMBL/GenBank/DDBJ whole genome shotgun (WGS) entry which is preliminary data.</text>
</comment>
<keyword evidence="2" id="KW-1185">Reference proteome</keyword>
<dbReference type="Proteomes" id="UP000240739">
    <property type="component" value="Unassembled WGS sequence"/>
</dbReference>
<accession>A0A2T4UEB7</accession>
<sequence>MSAPPTGRDAPPRVEELAALCVGGMIAAGVDLVERLRSLGVEPTIDKLVAIAVPTRRIGCEAFDRLADALAAAVSLRELDEEP</sequence>
<organism evidence="1 2">
    <name type="scientific">Paraconexibacter algicola</name>
    <dbReference type="NCBI Taxonomy" id="2133960"/>
    <lineage>
        <taxon>Bacteria</taxon>
        <taxon>Bacillati</taxon>
        <taxon>Actinomycetota</taxon>
        <taxon>Thermoleophilia</taxon>
        <taxon>Solirubrobacterales</taxon>
        <taxon>Paraconexibacteraceae</taxon>
        <taxon>Paraconexibacter</taxon>
    </lineage>
</organism>
<reference evidence="1 2" key="1">
    <citation type="submission" date="2018-03" db="EMBL/GenBank/DDBJ databases">
        <title>Aquarubrobacter algicola gen. nov., sp. nov., a novel actinobacterium isolated from shallow eutrophic lake during the end of cyanobacterial harmful algal blooms.</title>
        <authorList>
            <person name="Chun S.J."/>
        </authorList>
    </citation>
    <scope>NUCLEOTIDE SEQUENCE [LARGE SCALE GENOMIC DNA]</scope>
    <source>
        <strain evidence="1 2">Seoho-28</strain>
    </source>
</reference>
<evidence type="ECO:0000313" key="2">
    <source>
        <dbReference type="Proteomes" id="UP000240739"/>
    </source>
</evidence>
<dbReference type="AlphaFoldDB" id="A0A2T4UEB7"/>
<proteinExistence type="predicted"/>
<gene>
    <name evidence="1" type="ORF">C7Y72_19225</name>
</gene>
<evidence type="ECO:0000313" key="1">
    <source>
        <dbReference type="EMBL" id="PTL55762.1"/>
    </source>
</evidence>